<protein>
    <submittedName>
        <fullName evidence="1">Uncharacterized protein</fullName>
    </submittedName>
</protein>
<dbReference type="EMBL" id="LR031579">
    <property type="protein sequence ID" value="VDD22664.1"/>
    <property type="molecule type" value="Genomic_DNA"/>
</dbReference>
<gene>
    <name evidence="1" type="ORF">BRASC26T45937Z</name>
</gene>
<sequence length="123" mass="13316">MVRSGLFISPLESSLAKLNSFSFHHTSSLTLPLKLETDFMNNLVGTPPSSSDLMLTSPLNHHCTEEIPQLTLQVLLIRSSLSCFLLHSTSAASTHDQLAMALRNQVIELRGSSGSSLESPPQA</sequence>
<dbReference type="AlphaFoldDB" id="A0A3P6DEM8"/>
<proteinExistence type="predicted"/>
<evidence type="ECO:0000313" key="1">
    <source>
        <dbReference type="EMBL" id="VDD22664.1"/>
    </source>
</evidence>
<accession>A0A3P6DEM8</accession>
<organism evidence="1">
    <name type="scientific">Brassica campestris</name>
    <name type="common">Field mustard</name>
    <dbReference type="NCBI Taxonomy" id="3711"/>
    <lineage>
        <taxon>Eukaryota</taxon>
        <taxon>Viridiplantae</taxon>
        <taxon>Streptophyta</taxon>
        <taxon>Embryophyta</taxon>
        <taxon>Tracheophyta</taxon>
        <taxon>Spermatophyta</taxon>
        <taxon>Magnoliopsida</taxon>
        <taxon>eudicotyledons</taxon>
        <taxon>Gunneridae</taxon>
        <taxon>Pentapetalae</taxon>
        <taxon>rosids</taxon>
        <taxon>malvids</taxon>
        <taxon>Brassicales</taxon>
        <taxon>Brassicaceae</taxon>
        <taxon>Brassiceae</taxon>
        <taxon>Brassica</taxon>
    </lineage>
</organism>
<name>A0A3P6DEM8_BRACM</name>
<reference evidence="1" key="1">
    <citation type="submission" date="2018-11" db="EMBL/GenBank/DDBJ databases">
        <authorList>
            <consortium name="Genoscope - CEA"/>
            <person name="William W."/>
        </authorList>
    </citation>
    <scope>NUCLEOTIDE SEQUENCE</scope>
</reference>